<evidence type="ECO:0000256" key="1">
    <source>
        <dbReference type="SAM" id="MobiDB-lite"/>
    </source>
</evidence>
<proteinExistence type="predicted"/>
<feature type="compositionally biased region" description="Basic and acidic residues" evidence="1">
    <location>
        <begin position="1"/>
        <end position="21"/>
    </location>
</feature>
<evidence type="ECO:0000313" key="3">
    <source>
        <dbReference type="Proteomes" id="UP000054314"/>
    </source>
</evidence>
<feature type="compositionally biased region" description="Basic residues" evidence="1">
    <location>
        <begin position="22"/>
        <end position="37"/>
    </location>
</feature>
<dbReference type="EMBL" id="AXCZ01000023">
    <property type="protein sequence ID" value="KGM13815.1"/>
    <property type="molecule type" value="Genomic_DNA"/>
</dbReference>
<feature type="compositionally biased region" description="Basic residues" evidence="1">
    <location>
        <begin position="45"/>
        <end position="58"/>
    </location>
</feature>
<feature type="region of interest" description="Disordered" evidence="1">
    <location>
        <begin position="1"/>
        <end position="67"/>
    </location>
</feature>
<name>A0A0A0C0X4_9CELL</name>
<comment type="caution">
    <text evidence="2">The sequence shown here is derived from an EMBL/GenBank/DDBJ whole genome shotgun (WGS) entry which is preliminary data.</text>
</comment>
<keyword evidence="3" id="KW-1185">Reference proteome</keyword>
<reference evidence="2 3" key="1">
    <citation type="submission" date="2013-08" db="EMBL/GenBank/DDBJ databases">
        <title>Genome sequencing of Cellulomonas bogoriensis 69B4.</title>
        <authorList>
            <person name="Chen F."/>
            <person name="Li Y."/>
            <person name="Wang G."/>
        </authorList>
    </citation>
    <scope>NUCLEOTIDE SEQUENCE [LARGE SCALE GENOMIC DNA]</scope>
    <source>
        <strain evidence="2 3">69B4</strain>
    </source>
</reference>
<protein>
    <submittedName>
        <fullName evidence="2">Uncharacterized protein</fullName>
    </submittedName>
</protein>
<dbReference type="AlphaFoldDB" id="A0A0A0C0X4"/>
<dbReference type="Proteomes" id="UP000054314">
    <property type="component" value="Unassembled WGS sequence"/>
</dbReference>
<accession>A0A0A0C0X4</accession>
<organism evidence="2 3">
    <name type="scientific">Cellulomonas bogoriensis 69B4 = DSM 16987</name>
    <dbReference type="NCBI Taxonomy" id="1386082"/>
    <lineage>
        <taxon>Bacteria</taxon>
        <taxon>Bacillati</taxon>
        <taxon>Actinomycetota</taxon>
        <taxon>Actinomycetes</taxon>
        <taxon>Micrococcales</taxon>
        <taxon>Cellulomonadaceae</taxon>
        <taxon>Cellulomonas</taxon>
    </lineage>
</organism>
<gene>
    <name evidence="2" type="ORF">N869_09335</name>
</gene>
<evidence type="ECO:0000313" key="2">
    <source>
        <dbReference type="EMBL" id="KGM13815.1"/>
    </source>
</evidence>
<sequence>MGGDGHRDHLVLLGDRRGDARARRHRRRPDRPLRRASPRPGTTPARRHPWSPLRHRQPRRDPVGGLT</sequence>